<name>E0XQ99_9GAMM</name>
<evidence type="ECO:0000313" key="1">
    <source>
        <dbReference type="EMBL" id="ADI16590.1"/>
    </source>
</evidence>
<accession>E0XQ99</accession>
<sequence>MHRALHKGYGCISVHKLLSFGKSKRVIGWDVVASRFSQTVKL</sequence>
<proteinExistence type="predicted"/>
<dbReference type="EMBL" id="GU474841">
    <property type="protein sequence ID" value="ADI16590.1"/>
    <property type="molecule type" value="Genomic_DNA"/>
</dbReference>
<protein>
    <submittedName>
        <fullName evidence="1">Uncharacterized protein</fullName>
    </submittedName>
</protein>
<organism evidence="1">
    <name type="scientific">uncultured gamma proteobacterium HF0010_01E20</name>
    <dbReference type="NCBI Taxonomy" id="710977"/>
    <lineage>
        <taxon>Bacteria</taxon>
        <taxon>Pseudomonadati</taxon>
        <taxon>Pseudomonadota</taxon>
        <taxon>Gammaproteobacteria</taxon>
        <taxon>environmental samples</taxon>
    </lineage>
</organism>
<dbReference type="AlphaFoldDB" id="E0XQ99"/>
<reference evidence="1" key="1">
    <citation type="journal article" date="2011" name="Environ. Microbiol.">
        <title>Time-series analyses of Monterey Bay coastal microbial picoplankton using a 'genome proxy' microarray.</title>
        <authorList>
            <person name="Rich V.I."/>
            <person name="Pham V.D."/>
            <person name="Eppley J."/>
            <person name="Shi Y."/>
            <person name="DeLong E.F."/>
        </authorList>
    </citation>
    <scope>NUCLEOTIDE SEQUENCE</scope>
</reference>